<dbReference type="Proteomes" id="UP001472677">
    <property type="component" value="Unassembled WGS sequence"/>
</dbReference>
<dbReference type="InterPro" id="IPR032675">
    <property type="entry name" value="LRR_dom_sf"/>
</dbReference>
<dbReference type="InterPro" id="IPR001611">
    <property type="entry name" value="Leu-rich_rpt"/>
</dbReference>
<dbReference type="SUPFAM" id="SSF52058">
    <property type="entry name" value="L domain-like"/>
    <property type="match status" value="1"/>
</dbReference>
<feature type="chain" id="PRO_5045752358" description="Leucine-rich repeat-containing N-terminal plant-type domain-containing protein" evidence="2">
    <location>
        <begin position="24"/>
        <end position="160"/>
    </location>
</feature>
<organism evidence="3 4">
    <name type="scientific">Hibiscus sabdariffa</name>
    <name type="common">roselle</name>
    <dbReference type="NCBI Taxonomy" id="183260"/>
    <lineage>
        <taxon>Eukaryota</taxon>
        <taxon>Viridiplantae</taxon>
        <taxon>Streptophyta</taxon>
        <taxon>Embryophyta</taxon>
        <taxon>Tracheophyta</taxon>
        <taxon>Spermatophyta</taxon>
        <taxon>Magnoliopsida</taxon>
        <taxon>eudicotyledons</taxon>
        <taxon>Gunneridae</taxon>
        <taxon>Pentapetalae</taxon>
        <taxon>rosids</taxon>
        <taxon>malvids</taxon>
        <taxon>Malvales</taxon>
        <taxon>Malvaceae</taxon>
        <taxon>Malvoideae</taxon>
        <taxon>Hibiscus</taxon>
    </lineage>
</organism>
<sequence>MAKTGFLSLMFLLLFAASRSTLSAKSPNNSADQSALLALKSHITRDPHNLLATNWSTSTYMDWCHLWVQTQQSCCSEFVKYESHKHHPISIRKFIFPHLARHSSQQLTNRRRLECSNFGNNSFDGEIPAWFGYFPELRSLIMHDNNFTGVIPSALGNLSS</sequence>
<keyword evidence="1 2" id="KW-0732">Signal</keyword>
<evidence type="ECO:0000256" key="1">
    <source>
        <dbReference type="ARBA" id="ARBA00022729"/>
    </source>
</evidence>
<evidence type="ECO:0008006" key="5">
    <source>
        <dbReference type="Google" id="ProtNLM"/>
    </source>
</evidence>
<comment type="caution">
    <text evidence="3">The sequence shown here is derived from an EMBL/GenBank/DDBJ whole genome shotgun (WGS) entry which is preliminary data.</text>
</comment>
<accession>A0ABR2B1Z5</accession>
<evidence type="ECO:0000256" key="2">
    <source>
        <dbReference type="SAM" id="SignalP"/>
    </source>
</evidence>
<gene>
    <name evidence="3" type="ORF">V6N12_031427</name>
</gene>
<evidence type="ECO:0000313" key="4">
    <source>
        <dbReference type="Proteomes" id="UP001472677"/>
    </source>
</evidence>
<keyword evidence="4" id="KW-1185">Reference proteome</keyword>
<evidence type="ECO:0000313" key="3">
    <source>
        <dbReference type="EMBL" id="KAK8500767.1"/>
    </source>
</evidence>
<dbReference type="Gene3D" id="3.80.10.10">
    <property type="entry name" value="Ribonuclease Inhibitor"/>
    <property type="match status" value="1"/>
</dbReference>
<name>A0ABR2B1Z5_9ROSI</name>
<dbReference type="InterPro" id="IPR053211">
    <property type="entry name" value="DNA_repair-toleration"/>
</dbReference>
<feature type="signal peptide" evidence="2">
    <location>
        <begin position="1"/>
        <end position="23"/>
    </location>
</feature>
<reference evidence="3 4" key="1">
    <citation type="journal article" date="2024" name="G3 (Bethesda)">
        <title>Genome assembly of Hibiscus sabdariffa L. provides insights into metabolisms of medicinal natural products.</title>
        <authorList>
            <person name="Kim T."/>
        </authorList>
    </citation>
    <scope>NUCLEOTIDE SEQUENCE [LARGE SCALE GENOMIC DNA]</scope>
    <source>
        <strain evidence="3">TK-2024</strain>
        <tissue evidence="3">Old leaves</tissue>
    </source>
</reference>
<protein>
    <recommendedName>
        <fullName evidence="5">Leucine-rich repeat-containing N-terminal plant-type domain-containing protein</fullName>
    </recommendedName>
</protein>
<dbReference type="PANTHER" id="PTHR48060:SF21">
    <property type="entry name" value="L DOMAIN-LIKE PROTEIN"/>
    <property type="match status" value="1"/>
</dbReference>
<dbReference type="EMBL" id="JBBPBM010000208">
    <property type="protein sequence ID" value="KAK8500767.1"/>
    <property type="molecule type" value="Genomic_DNA"/>
</dbReference>
<proteinExistence type="predicted"/>
<dbReference type="Pfam" id="PF00560">
    <property type="entry name" value="LRR_1"/>
    <property type="match status" value="1"/>
</dbReference>
<dbReference type="PANTHER" id="PTHR48060">
    <property type="entry name" value="DNA DAMAGE-REPAIR/TOLERATION PROTEIN DRT100"/>
    <property type="match status" value="1"/>
</dbReference>